<evidence type="ECO:0000259" key="1">
    <source>
        <dbReference type="PROSITE" id="PS50879"/>
    </source>
</evidence>
<feature type="domain" description="RNase H type-1" evidence="1">
    <location>
        <begin position="1"/>
        <end position="74"/>
    </location>
</feature>
<dbReference type="PROSITE" id="PS50879">
    <property type="entry name" value="RNASE_H_1"/>
    <property type="match status" value="1"/>
</dbReference>
<dbReference type="Proteomes" id="UP001175228">
    <property type="component" value="Unassembled WGS sequence"/>
</dbReference>
<evidence type="ECO:0000313" key="2">
    <source>
        <dbReference type="EMBL" id="KAK0489847.1"/>
    </source>
</evidence>
<keyword evidence="3" id="KW-1185">Reference proteome</keyword>
<dbReference type="InterPro" id="IPR002156">
    <property type="entry name" value="RNaseH_domain"/>
</dbReference>
<comment type="caution">
    <text evidence="2">The sequence shown here is derived from an EMBL/GenBank/DDBJ whole genome shotgun (WGS) entry which is preliminary data.</text>
</comment>
<gene>
    <name evidence="2" type="ORF">EDD18DRAFT_1311182</name>
</gene>
<reference evidence="2" key="1">
    <citation type="submission" date="2023-06" db="EMBL/GenBank/DDBJ databases">
        <authorList>
            <consortium name="Lawrence Berkeley National Laboratory"/>
            <person name="Ahrendt S."/>
            <person name="Sahu N."/>
            <person name="Indic B."/>
            <person name="Wong-Bajracharya J."/>
            <person name="Merenyi Z."/>
            <person name="Ke H.-M."/>
            <person name="Monk M."/>
            <person name="Kocsube S."/>
            <person name="Drula E."/>
            <person name="Lipzen A."/>
            <person name="Balint B."/>
            <person name="Henrissat B."/>
            <person name="Andreopoulos B."/>
            <person name="Martin F.M."/>
            <person name="Harder C.B."/>
            <person name="Rigling D."/>
            <person name="Ford K.L."/>
            <person name="Foster G.D."/>
            <person name="Pangilinan J."/>
            <person name="Papanicolaou A."/>
            <person name="Barry K."/>
            <person name="LaButti K."/>
            <person name="Viragh M."/>
            <person name="Koriabine M."/>
            <person name="Yan M."/>
            <person name="Riley R."/>
            <person name="Champramary S."/>
            <person name="Plett K.L."/>
            <person name="Tsai I.J."/>
            <person name="Slot J."/>
            <person name="Sipos G."/>
            <person name="Plett J."/>
            <person name="Nagy L.G."/>
            <person name="Grigoriev I.V."/>
        </authorList>
    </citation>
    <scope>NUCLEOTIDE SEQUENCE</scope>
    <source>
        <strain evidence="2">HWK02</strain>
    </source>
</reference>
<dbReference type="InterPro" id="IPR012337">
    <property type="entry name" value="RNaseH-like_sf"/>
</dbReference>
<dbReference type="GO" id="GO:0003676">
    <property type="term" value="F:nucleic acid binding"/>
    <property type="evidence" value="ECO:0007669"/>
    <property type="project" value="InterPro"/>
</dbReference>
<sequence>MTITDSKYVINGLCFHLKHWEDSGWVGVSNSEIWKATVAALCQQTAPVYFQWVKGHSGDLENEGADELAGMGAQLGEDKVMMAETEIDHKFNVDGSQAYQLLQMASKVEMRNTTKNMVSQVTAIIKEVNGVEPTPITFKIGTFWKQLGLQYSNRGICPHCKVTESMEHIILDCNIEAKGKEWIVPLYGLVLGSTLVQVKSSEGKVDRAATCLYQILMTETIHLIWKIHCQQCIQHGDENPENWHTETKVWNLWVNAMNKRLRIDCVLTLVLSTWRGTLRNKKSLPEDWMNHHGVLVGIVS</sequence>
<organism evidence="2 3">
    <name type="scientific">Armillaria luteobubalina</name>
    <dbReference type="NCBI Taxonomy" id="153913"/>
    <lineage>
        <taxon>Eukaryota</taxon>
        <taxon>Fungi</taxon>
        <taxon>Dikarya</taxon>
        <taxon>Basidiomycota</taxon>
        <taxon>Agaricomycotina</taxon>
        <taxon>Agaricomycetes</taxon>
        <taxon>Agaricomycetidae</taxon>
        <taxon>Agaricales</taxon>
        <taxon>Marasmiineae</taxon>
        <taxon>Physalacriaceae</taxon>
        <taxon>Armillaria</taxon>
    </lineage>
</organism>
<dbReference type="SUPFAM" id="SSF53098">
    <property type="entry name" value="Ribonuclease H-like"/>
    <property type="match status" value="1"/>
</dbReference>
<protein>
    <recommendedName>
        <fullName evidence="1">RNase H type-1 domain-containing protein</fullName>
    </recommendedName>
</protein>
<dbReference type="GO" id="GO:0004523">
    <property type="term" value="F:RNA-DNA hybrid ribonuclease activity"/>
    <property type="evidence" value="ECO:0007669"/>
    <property type="project" value="InterPro"/>
</dbReference>
<dbReference type="EMBL" id="JAUEPU010000036">
    <property type="protein sequence ID" value="KAK0489847.1"/>
    <property type="molecule type" value="Genomic_DNA"/>
</dbReference>
<name>A0AA39PSQ2_9AGAR</name>
<proteinExistence type="predicted"/>
<accession>A0AA39PSQ2</accession>
<dbReference type="AlphaFoldDB" id="A0AA39PSQ2"/>
<dbReference type="Pfam" id="PF00075">
    <property type="entry name" value="RNase_H"/>
    <property type="match status" value="1"/>
</dbReference>
<dbReference type="InterPro" id="IPR036397">
    <property type="entry name" value="RNaseH_sf"/>
</dbReference>
<evidence type="ECO:0000313" key="3">
    <source>
        <dbReference type="Proteomes" id="UP001175228"/>
    </source>
</evidence>
<dbReference type="Gene3D" id="3.30.420.10">
    <property type="entry name" value="Ribonuclease H-like superfamily/Ribonuclease H"/>
    <property type="match status" value="1"/>
</dbReference>